<reference evidence="2 3" key="1">
    <citation type="journal article" date="2007" name="Genome Res.">
        <title>Lateral gene transfer between obligate intracellular bacteria: evidence from the Rickettsia massiliae genome.</title>
        <authorList>
            <person name="Blanc G."/>
            <person name="Ogata H."/>
            <person name="Robert C."/>
            <person name="Audic S."/>
            <person name="Claverie J.-M."/>
            <person name="Raoult D."/>
        </authorList>
    </citation>
    <scope>NUCLEOTIDE SEQUENCE [LARGE SCALE GENOMIC DNA]</scope>
    <source>
        <strain evidence="3">Mtu5</strain>
    </source>
</reference>
<dbReference type="KEGG" id="rms:RMA_0921"/>
<evidence type="ECO:0000313" key="2">
    <source>
        <dbReference type="EMBL" id="ABV84999.1"/>
    </source>
</evidence>
<gene>
    <name evidence="2" type="primary">proP9</name>
    <name evidence="2" type="ordered locus">RMA_0921</name>
</gene>
<evidence type="ECO:0000313" key="3">
    <source>
        <dbReference type="Proteomes" id="UP000001311"/>
    </source>
</evidence>
<keyword evidence="1" id="KW-0472">Membrane</keyword>
<dbReference type="Proteomes" id="UP000001311">
    <property type="component" value="Chromosome"/>
</dbReference>
<dbReference type="EMBL" id="CP000683">
    <property type="protein sequence ID" value="ABV84999.1"/>
    <property type="molecule type" value="Genomic_DNA"/>
</dbReference>
<feature type="transmembrane region" description="Helical" evidence="1">
    <location>
        <begin position="30"/>
        <end position="51"/>
    </location>
</feature>
<keyword evidence="3" id="KW-1185">Reference proteome</keyword>
<keyword evidence="1" id="KW-1133">Transmembrane helix</keyword>
<sequence>MVVFAPTTFPAGAVFYARFPVLKRFTCGSFIFALSRALMFAVSSFGTIYLIDYFNHWGLLFLIIPILIGYTFGVNLFYKVRGGSRELLLEKAFCLSSSILKTFRHNSANSRSSL</sequence>
<evidence type="ECO:0000256" key="1">
    <source>
        <dbReference type="SAM" id="Phobius"/>
    </source>
</evidence>
<protein>
    <submittedName>
        <fullName evidence="2">Proline/betaine transporter</fullName>
    </submittedName>
</protein>
<name>A8F263_RICM5</name>
<accession>A8F263</accession>
<proteinExistence type="predicted"/>
<dbReference type="HOGENOM" id="CLU_2289515_0_0_5"/>
<dbReference type="AlphaFoldDB" id="A8F263"/>
<keyword evidence="1" id="KW-0812">Transmembrane</keyword>
<organism evidence="2 3">
    <name type="scientific">Rickettsia massiliae (strain Mtu5)</name>
    <dbReference type="NCBI Taxonomy" id="416276"/>
    <lineage>
        <taxon>Bacteria</taxon>
        <taxon>Pseudomonadati</taxon>
        <taxon>Pseudomonadota</taxon>
        <taxon>Alphaproteobacteria</taxon>
        <taxon>Rickettsiales</taxon>
        <taxon>Rickettsiaceae</taxon>
        <taxon>Rickettsieae</taxon>
        <taxon>Rickettsia</taxon>
        <taxon>spotted fever group</taxon>
    </lineage>
</organism>
<feature type="transmembrane region" description="Helical" evidence="1">
    <location>
        <begin position="57"/>
        <end position="78"/>
    </location>
</feature>